<evidence type="ECO:0000256" key="2">
    <source>
        <dbReference type="ARBA" id="ARBA00011344"/>
    </source>
</evidence>
<dbReference type="NCBIfam" id="TIGR02960">
    <property type="entry name" value="SigX5"/>
    <property type="match status" value="1"/>
</dbReference>
<comment type="subunit">
    <text evidence="2">Interacts transiently with the RNA polymerase catalytic core formed by RpoA, RpoB, RpoC and RpoZ (2 alpha, 1 beta, 1 beta' and 1 omega subunit) to form the RNA polymerase holoenzyme that can initiate transcription.</text>
</comment>
<dbReference type="InterPro" id="IPR037401">
    <property type="entry name" value="SnoaL-like"/>
</dbReference>
<keyword evidence="4 7" id="KW-0731">Sigma factor</keyword>
<evidence type="ECO:0000256" key="5">
    <source>
        <dbReference type="ARBA" id="ARBA00023125"/>
    </source>
</evidence>
<dbReference type="GO" id="GO:0016987">
    <property type="term" value="F:sigma factor activity"/>
    <property type="evidence" value="ECO:0007669"/>
    <property type="project" value="UniProtKB-KW"/>
</dbReference>
<dbReference type="InterPro" id="IPR013324">
    <property type="entry name" value="RNA_pol_sigma_r3/r4-like"/>
</dbReference>
<dbReference type="NCBIfam" id="NF006089">
    <property type="entry name" value="PRK08241.1"/>
    <property type="match status" value="1"/>
</dbReference>
<comment type="similarity">
    <text evidence="1 7">Belongs to the sigma-70 factor family. ECF subfamily.</text>
</comment>
<dbReference type="InterPro" id="IPR036388">
    <property type="entry name" value="WH-like_DNA-bd_sf"/>
</dbReference>
<dbReference type="Pfam" id="PF12680">
    <property type="entry name" value="SnoaL_2"/>
    <property type="match status" value="1"/>
</dbReference>
<evidence type="ECO:0000256" key="4">
    <source>
        <dbReference type="ARBA" id="ARBA00023082"/>
    </source>
</evidence>
<gene>
    <name evidence="11" type="ORF">G5C51_07300</name>
</gene>
<evidence type="ECO:0000259" key="10">
    <source>
        <dbReference type="Pfam" id="PF12680"/>
    </source>
</evidence>
<evidence type="ECO:0000313" key="11">
    <source>
        <dbReference type="EMBL" id="NGN63714.1"/>
    </source>
</evidence>
<evidence type="ECO:0000256" key="1">
    <source>
        <dbReference type="ARBA" id="ARBA00010641"/>
    </source>
</evidence>
<dbReference type="GO" id="GO:0006950">
    <property type="term" value="P:response to stress"/>
    <property type="evidence" value="ECO:0007669"/>
    <property type="project" value="UniProtKB-ARBA"/>
</dbReference>
<dbReference type="SUPFAM" id="SSF88946">
    <property type="entry name" value="Sigma2 domain of RNA polymerase sigma factors"/>
    <property type="match status" value="1"/>
</dbReference>
<dbReference type="CDD" id="cd06171">
    <property type="entry name" value="Sigma70_r4"/>
    <property type="match status" value="1"/>
</dbReference>
<evidence type="ECO:0000259" key="8">
    <source>
        <dbReference type="Pfam" id="PF04542"/>
    </source>
</evidence>
<dbReference type="InterPro" id="IPR007627">
    <property type="entry name" value="RNA_pol_sigma70_r2"/>
</dbReference>
<keyword evidence="6 7" id="KW-0804">Transcription</keyword>
<dbReference type="InterPro" id="IPR013249">
    <property type="entry name" value="RNA_pol_sigma70_r4_t2"/>
</dbReference>
<dbReference type="InterPro" id="IPR013325">
    <property type="entry name" value="RNA_pol_sigma_r2"/>
</dbReference>
<feature type="domain" description="SnoaL-like" evidence="10">
    <location>
        <begin position="228"/>
        <end position="325"/>
    </location>
</feature>
<dbReference type="AlphaFoldDB" id="A0A6G4TV04"/>
<dbReference type="RefSeq" id="WP_165233610.1">
    <property type="nucleotide sequence ID" value="NZ_JAAKZV010000019.1"/>
</dbReference>
<comment type="caution">
    <text evidence="11">The sequence shown here is derived from an EMBL/GenBank/DDBJ whole genome shotgun (WGS) entry which is preliminary data.</text>
</comment>
<dbReference type="Gene3D" id="1.10.10.10">
    <property type="entry name" value="Winged helix-like DNA-binding domain superfamily/Winged helix DNA-binding domain"/>
    <property type="match status" value="1"/>
</dbReference>
<dbReference type="Gene3D" id="3.10.450.50">
    <property type="match status" value="1"/>
</dbReference>
<dbReference type="SUPFAM" id="SSF54427">
    <property type="entry name" value="NTF2-like"/>
    <property type="match status" value="1"/>
</dbReference>
<dbReference type="PANTHER" id="PTHR43133:SF65">
    <property type="entry name" value="ECF RNA POLYMERASE SIGMA FACTOR SIGG"/>
    <property type="match status" value="1"/>
</dbReference>
<keyword evidence="5 7" id="KW-0238">DNA-binding</keyword>
<proteinExistence type="inferred from homology"/>
<feature type="domain" description="RNA polymerase sigma-70 region 2" evidence="8">
    <location>
        <begin position="33"/>
        <end position="96"/>
    </location>
</feature>
<keyword evidence="12" id="KW-1185">Reference proteome</keyword>
<keyword evidence="3 7" id="KW-0805">Transcription regulation</keyword>
<dbReference type="InterPro" id="IPR032710">
    <property type="entry name" value="NTF2-like_dom_sf"/>
</dbReference>
<protein>
    <recommendedName>
        <fullName evidence="7">RNA polymerase sigma factor</fullName>
    </recommendedName>
</protein>
<reference evidence="11 12" key="1">
    <citation type="submission" date="2020-02" db="EMBL/GenBank/DDBJ databases">
        <title>Whole-genome analyses of novel actinobacteria.</title>
        <authorList>
            <person name="Sahin N."/>
        </authorList>
    </citation>
    <scope>NUCLEOTIDE SEQUENCE [LARGE SCALE GENOMIC DNA]</scope>
    <source>
        <strain evidence="11 12">A7024</strain>
    </source>
</reference>
<feature type="domain" description="RNA polymerase sigma factor 70 region 4 type 2" evidence="9">
    <location>
        <begin position="153"/>
        <end position="201"/>
    </location>
</feature>
<evidence type="ECO:0000256" key="7">
    <source>
        <dbReference type="RuleBase" id="RU000716"/>
    </source>
</evidence>
<name>A0A6G4TV04_9ACTN</name>
<dbReference type="InterPro" id="IPR014284">
    <property type="entry name" value="RNA_pol_sigma-70_dom"/>
</dbReference>
<organism evidence="11 12">
    <name type="scientific">Streptomyces coryli</name>
    <dbReference type="NCBI Taxonomy" id="1128680"/>
    <lineage>
        <taxon>Bacteria</taxon>
        <taxon>Bacillati</taxon>
        <taxon>Actinomycetota</taxon>
        <taxon>Actinomycetes</taxon>
        <taxon>Kitasatosporales</taxon>
        <taxon>Streptomycetaceae</taxon>
        <taxon>Streptomyces</taxon>
    </lineage>
</organism>
<dbReference type="GO" id="GO:0003677">
    <property type="term" value="F:DNA binding"/>
    <property type="evidence" value="ECO:0007669"/>
    <property type="project" value="UniProtKB-KW"/>
</dbReference>
<evidence type="ECO:0000313" key="12">
    <source>
        <dbReference type="Proteomes" id="UP000481583"/>
    </source>
</evidence>
<dbReference type="Pfam" id="PF04542">
    <property type="entry name" value="Sigma70_r2"/>
    <property type="match status" value="1"/>
</dbReference>
<dbReference type="NCBIfam" id="TIGR02937">
    <property type="entry name" value="sigma70-ECF"/>
    <property type="match status" value="1"/>
</dbReference>
<sequence length="352" mass="38689">MSIAQRTQGEREGATAMAEKVAIEDFPQAADPFRRELLAHCYRMLGSVHDAEDLVQETYLRAWKAYDRFEGRSSLRTWLHTIATRACLTALESRGKRPLPTGLGAPAANPSEQVVEAGEVPWLEPIPDAMVGSAGGDSTDPASIVGSKESIRLAFIAALQYLPPKQRAVLILRDVLKWKAAEVAELLDTSTASVNSALQRAHAQIAKMAPQEDAVNEPTDAAQREVLDKWVDAFERKDVKLLTQLFTEDAVWEMPPFPGWYQGPEAIGTLIESQCPAGPGDMRLRISSANGQLAFGLYLRNKGETGDFRPWQYQVLELDADGQVTHCAAFFDERLFTDAGLPATLPADEPTR</sequence>
<dbReference type="InterPro" id="IPR000838">
    <property type="entry name" value="RNA_pol_sigma70_ECF_CS"/>
</dbReference>
<dbReference type="InterPro" id="IPR014305">
    <property type="entry name" value="RNA_pol_sigma-G_actinobac"/>
</dbReference>
<dbReference type="Gene3D" id="1.10.1740.10">
    <property type="match status" value="1"/>
</dbReference>
<dbReference type="GO" id="GO:0006352">
    <property type="term" value="P:DNA-templated transcription initiation"/>
    <property type="evidence" value="ECO:0007669"/>
    <property type="project" value="InterPro"/>
</dbReference>
<evidence type="ECO:0000256" key="3">
    <source>
        <dbReference type="ARBA" id="ARBA00023015"/>
    </source>
</evidence>
<dbReference type="EMBL" id="JAAKZV010000019">
    <property type="protein sequence ID" value="NGN63714.1"/>
    <property type="molecule type" value="Genomic_DNA"/>
</dbReference>
<dbReference type="SUPFAM" id="SSF88659">
    <property type="entry name" value="Sigma3 and sigma4 domains of RNA polymerase sigma factors"/>
    <property type="match status" value="1"/>
</dbReference>
<accession>A0A6G4TV04</accession>
<dbReference type="PROSITE" id="PS01063">
    <property type="entry name" value="SIGMA70_ECF"/>
    <property type="match status" value="1"/>
</dbReference>
<dbReference type="Proteomes" id="UP000481583">
    <property type="component" value="Unassembled WGS sequence"/>
</dbReference>
<evidence type="ECO:0000259" key="9">
    <source>
        <dbReference type="Pfam" id="PF08281"/>
    </source>
</evidence>
<dbReference type="Pfam" id="PF08281">
    <property type="entry name" value="Sigma70_r4_2"/>
    <property type="match status" value="1"/>
</dbReference>
<dbReference type="PANTHER" id="PTHR43133">
    <property type="entry name" value="RNA POLYMERASE ECF-TYPE SIGMA FACTO"/>
    <property type="match status" value="1"/>
</dbReference>
<evidence type="ECO:0000256" key="6">
    <source>
        <dbReference type="ARBA" id="ARBA00023163"/>
    </source>
</evidence>
<dbReference type="InterPro" id="IPR039425">
    <property type="entry name" value="RNA_pol_sigma-70-like"/>
</dbReference>